<keyword evidence="5 6" id="KW-0067">ATP-binding</keyword>
<dbReference type="CDD" id="cd06127">
    <property type="entry name" value="DEDDh"/>
    <property type="match status" value="1"/>
</dbReference>
<feature type="domain" description="Helicase ATP-binding" evidence="8">
    <location>
        <begin position="253"/>
        <end position="551"/>
    </location>
</feature>
<dbReference type="SMART" id="SM00479">
    <property type="entry name" value="EXOIII"/>
    <property type="match status" value="1"/>
</dbReference>
<keyword evidence="1 6" id="KW-0540">Nuclease</keyword>
<feature type="binding site" evidence="6">
    <location>
        <begin position="288"/>
        <end position="295"/>
    </location>
    <ligand>
        <name>ATP</name>
        <dbReference type="ChEBI" id="CHEBI:30616"/>
    </ligand>
</feature>
<dbReference type="InterPro" id="IPR006054">
    <property type="entry name" value="DnaQ"/>
</dbReference>
<dbReference type="InterPro" id="IPR014013">
    <property type="entry name" value="Helic_SF1/SF2_ATP-bd_DinG/Rad3"/>
</dbReference>
<dbReference type="GO" id="GO:0003677">
    <property type="term" value="F:DNA binding"/>
    <property type="evidence" value="ECO:0007669"/>
    <property type="project" value="InterPro"/>
</dbReference>
<dbReference type="AlphaFoldDB" id="A0A6B0YNI9"/>
<dbReference type="InterPro" id="IPR006555">
    <property type="entry name" value="ATP-dep_Helicase_C"/>
</dbReference>
<dbReference type="InterPro" id="IPR013520">
    <property type="entry name" value="Ribonucl_H"/>
</dbReference>
<evidence type="ECO:0000256" key="1">
    <source>
        <dbReference type="ARBA" id="ARBA00022722"/>
    </source>
</evidence>
<dbReference type="GO" id="GO:0016818">
    <property type="term" value="F:hydrolase activity, acting on acid anhydrides, in phosphorus-containing anhydrides"/>
    <property type="evidence" value="ECO:0007669"/>
    <property type="project" value="InterPro"/>
</dbReference>
<dbReference type="FunFam" id="3.30.420.10:FF:000045">
    <property type="entry name" value="3'-5' exonuclease DinG"/>
    <property type="match status" value="1"/>
</dbReference>
<dbReference type="Gene3D" id="3.40.50.300">
    <property type="entry name" value="P-loop containing nucleotide triphosphate hydrolases"/>
    <property type="match status" value="2"/>
</dbReference>
<accession>A0A6B0YNI9</accession>
<dbReference type="GO" id="GO:0008408">
    <property type="term" value="F:3'-5' exonuclease activity"/>
    <property type="evidence" value="ECO:0007669"/>
    <property type="project" value="UniProtKB-UniRule"/>
</dbReference>
<dbReference type="InterPro" id="IPR036397">
    <property type="entry name" value="RNaseH_sf"/>
</dbReference>
<dbReference type="InterPro" id="IPR011545">
    <property type="entry name" value="DEAD/DEAH_box_helicase_dom"/>
</dbReference>
<keyword evidence="4 6" id="KW-0269">Exonuclease</keyword>
<feature type="region of interest" description="Disordered" evidence="7">
    <location>
        <begin position="204"/>
        <end position="227"/>
    </location>
</feature>
<reference evidence="9" key="1">
    <citation type="submission" date="2019-09" db="EMBL/GenBank/DDBJ databases">
        <title>Characterisation of the sponge microbiome using genome-centric metagenomics.</title>
        <authorList>
            <person name="Engelberts J.P."/>
            <person name="Robbins S.J."/>
            <person name="De Goeij J.M."/>
            <person name="Aranda M."/>
            <person name="Bell S.C."/>
            <person name="Webster N.S."/>
        </authorList>
    </citation>
    <scope>NUCLEOTIDE SEQUENCE</scope>
    <source>
        <strain evidence="9">SB0664_bin_27</strain>
    </source>
</reference>
<dbReference type="EC" id="3.1.-.-" evidence="6"/>
<organism evidence="9">
    <name type="scientific">Caldilineaceae bacterium SB0664_bin_27</name>
    <dbReference type="NCBI Taxonomy" id="2605260"/>
    <lineage>
        <taxon>Bacteria</taxon>
        <taxon>Bacillati</taxon>
        <taxon>Chloroflexota</taxon>
        <taxon>Caldilineae</taxon>
        <taxon>Caldilineales</taxon>
        <taxon>Caldilineaceae</taxon>
    </lineage>
</organism>
<proteinExistence type="inferred from homology"/>
<dbReference type="Gene3D" id="3.30.420.10">
    <property type="entry name" value="Ribonuclease H-like superfamily/Ribonuclease H"/>
    <property type="match status" value="1"/>
</dbReference>
<comment type="caution">
    <text evidence="9">The sequence shown here is derived from an EMBL/GenBank/DDBJ whole genome shotgun (WGS) entry which is preliminary data.</text>
</comment>
<evidence type="ECO:0000313" key="9">
    <source>
        <dbReference type="EMBL" id="MXY92520.1"/>
    </source>
</evidence>
<dbReference type="GO" id="GO:0003887">
    <property type="term" value="F:DNA-directed DNA polymerase activity"/>
    <property type="evidence" value="ECO:0007669"/>
    <property type="project" value="InterPro"/>
</dbReference>
<dbReference type="Pfam" id="PF13307">
    <property type="entry name" value="Helicase_C_2"/>
    <property type="match status" value="1"/>
</dbReference>
<dbReference type="NCBIfam" id="TIGR00573">
    <property type="entry name" value="dnaq"/>
    <property type="match status" value="1"/>
</dbReference>
<dbReference type="GO" id="GO:0003678">
    <property type="term" value="F:DNA helicase activity"/>
    <property type="evidence" value="ECO:0007669"/>
    <property type="project" value="TreeGrafter"/>
</dbReference>
<dbReference type="SMART" id="SM00491">
    <property type="entry name" value="HELICc2"/>
    <property type="match status" value="1"/>
</dbReference>
<gene>
    <name evidence="6" type="primary">dinG</name>
    <name evidence="9" type="ORF">F4Y42_03630</name>
</gene>
<evidence type="ECO:0000256" key="4">
    <source>
        <dbReference type="ARBA" id="ARBA00022839"/>
    </source>
</evidence>
<comment type="function">
    <text evidence="6">3'-5' exonuclease.</text>
</comment>
<keyword evidence="3 6" id="KW-0378">Hydrolase</keyword>
<evidence type="ECO:0000256" key="7">
    <source>
        <dbReference type="SAM" id="MobiDB-lite"/>
    </source>
</evidence>
<sequence length="1009" mass="109935">MLPRTFVAFDLETTGLNPKRDAIIEFGAVRFQSGGPREYFSSCINPGRPLPIRIQQITGIRPADVAGAPSIDDLLPEIIDFLGNGAQAVVAHSAGFDLSFLRAAGLKLNAPVLDTYELATILLPGQDSYSLGELCRSLEIPLTSAHRASHDAEATAELLLRLLERIKALPDAVLEALSTAGRGSDWGPLLLFEDELRNRKRASLEEKPAGIGGHIRSSGPPLSPLTPDPSPGEIADQFLADAFSDGGPLAAEFDAASGADFERRDGQLQMSLQTLDALNRGDHRIIEAGTGTGKSLAYLLPAAAWAVSNQSRVVIATHTLPLQDQLLEKELPRVTRALAALDLETNGSGRREVRAMALKGRSRYLCTRRLAAWLNAPRGGGGLFAGSLSPLELRFLAKLLVWLPHTQTGDLSELPIHDRQEQALMPHVASHPDECSLERCAFARPSARNGFLGGRYRDFYLEAHRQASSAHLLVVNHALLLADIAAGGQVLPEYDSLIVDEAHHLEGAATEQFTRQMDLRGLVYLLDRLEGAVEQLAARLGQDHLQEVARNLSAESQDLRSAIPAFASALHEFVLRHSEVRAGARAASGFPQQVALDSRMRAQPAWSEIEIEWDGLSGKTGQVLGRLTELADRLDASQWWQWQEELGNASAPGDGTAHALQTLHYGQADLADLLQVADDVILRPLNHQEESVAWLELPANPNASADGTPRTRRRADAVILRSAPVQVSGKLDSELFSKKRAVVLTGATLQAGDHFDYLRDRLGCWDANGAVIDSPFDYKRNALLYLPSDMPTPDHHNYQQALEQAIQQAALAAEGRTLVLFTSHSHLRASADAIRTPLAAAGLTVIQQGEGSRSRNLRDFRANPASVLLGTSSYWEGIDLPGDQLVCLIIARLPFAVPTDPLYAARSSLYEDAFHDYAVPEAVLRLRQGFGRLIRSAADRGVVVLLDSRLWQRGYGELFLDALPDCTRRSSPLSHLGEAVHDWLSGPAQLSSIFEPRIESDAWDMADEW</sequence>
<dbReference type="InterPro" id="IPR045028">
    <property type="entry name" value="DinG/Rad3-like"/>
</dbReference>
<feature type="short sequence motif" description="DEAH box" evidence="6">
    <location>
        <begin position="500"/>
        <end position="503"/>
    </location>
</feature>
<dbReference type="PROSITE" id="PS51193">
    <property type="entry name" value="HELICASE_ATP_BIND_2"/>
    <property type="match status" value="1"/>
</dbReference>
<dbReference type="PANTHER" id="PTHR11472">
    <property type="entry name" value="DNA REPAIR DEAD HELICASE RAD3/XP-D SUBFAMILY MEMBER"/>
    <property type="match status" value="1"/>
</dbReference>
<protein>
    <recommendedName>
        <fullName evidence="6">3'-5' exonuclease DinG</fullName>
        <ecNumber evidence="6">3.1.-.-</ecNumber>
    </recommendedName>
</protein>
<dbReference type="GO" id="GO:0006260">
    <property type="term" value="P:DNA replication"/>
    <property type="evidence" value="ECO:0007669"/>
    <property type="project" value="InterPro"/>
</dbReference>
<evidence type="ECO:0000259" key="8">
    <source>
        <dbReference type="PROSITE" id="PS51193"/>
    </source>
</evidence>
<dbReference type="Pfam" id="PF00929">
    <property type="entry name" value="RNase_T"/>
    <property type="match status" value="1"/>
</dbReference>
<dbReference type="PANTHER" id="PTHR11472:SF34">
    <property type="entry name" value="REGULATOR OF TELOMERE ELONGATION HELICASE 1"/>
    <property type="match status" value="1"/>
</dbReference>
<name>A0A6B0YNI9_9CHLR</name>
<dbReference type="InterPro" id="IPR012337">
    <property type="entry name" value="RNaseH-like_sf"/>
</dbReference>
<keyword evidence="2 6" id="KW-0547">Nucleotide-binding</keyword>
<dbReference type="HAMAP" id="MF_02206">
    <property type="entry name" value="DinG_exonucl"/>
    <property type="match status" value="1"/>
</dbReference>
<evidence type="ECO:0000256" key="2">
    <source>
        <dbReference type="ARBA" id="ARBA00022741"/>
    </source>
</evidence>
<evidence type="ECO:0000256" key="5">
    <source>
        <dbReference type="ARBA" id="ARBA00022840"/>
    </source>
</evidence>
<dbReference type="GO" id="GO:0005524">
    <property type="term" value="F:ATP binding"/>
    <property type="evidence" value="ECO:0007669"/>
    <property type="project" value="UniProtKB-UniRule"/>
</dbReference>
<dbReference type="InterPro" id="IPR006310">
    <property type="entry name" value="DinG"/>
</dbReference>
<dbReference type="SUPFAM" id="SSF52540">
    <property type="entry name" value="P-loop containing nucleoside triphosphate hydrolases"/>
    <property type="match status" value="1"/>
</dbReference>
<dbReference type="InterPro" id="IPR027417">
    <property type="entry name" value="P-loop_NTPase"/>
</dbReference>
<dbReference type="SUPFAM" id="SSF53098">
    <property type="entry name" value="Ribonuclease H-like"/>
    <property type="match status" value="1"/>
</dbReference>
<evidence type="ECO:0000256" key="6">
    <source>
        <dbReference type="HAMAP-Rule" id="MF_02206"/>
    </source>
</evidence>
<dbReference type="Pfam" id="PF00270">
    <property type="entry name" value="DEAD"/>
    <property type="match status" value="1"/>
</dbReference>
<dbReference type="EMBL" id="VXRG01000035">
    <property type="protein sequence ID" value="MXY92520.1"/>
    <property type="molecule type" value="Genomic_DNA"/>
</dbReference>
<comment type="similarity">
    <text evidence="6">Belongs to the helicase family. DinG subfamily. Type 2 sub-subfamily.</text>
</comment>
<evidence type="ECO:0000256" key="3">
    <source>
        <dbReference type="ARBA" id="ARBA00022801"/>
    </source>
</evidence>